<protein>
    <submittedName>
        <fullName evidence="3">Nicotinamidase-related amidase</fullName>
    </submittedName>
</protein>
<sequence length="229" mass="24711">MKSYINGALQNLGPEFGEFFDRSRTAIVSIDLHRGHLEDDPLCPCPAPRARAIVAPVDAFHAQARDLGVPVIHVRSTLRKGGIDDVAGRKSAWRLVFPLHVGAIGNADAHAIEGTHWTEFVTAVDACDLVVSGKKRLSAFYPTDLDFLLRNMGVGTLVLDGCLADCCVLNTAFEASNLGYRVVVPQDLVAGTHPDLEAAAMRIVAMHVGLVTTGPLLLEAWRARSPDRL</sequence>
<organism evidence="3 4">
    <name type="scientific">Methylobacterium gossipiicola</name>
    <dbReference type="NCBI Taxonomy" id="582675"/>
    <lineage>
        <taxon>Bacteria</taxon>
        <taxon>Pseudomonadati</taxon>
        <taxon>Pseudomonadota</taxon>
        <taxon>Alphaproteobacteria</taxon>
        <taxon>Hyphomicrobiales</taxon>
        <taxon>Methylobacteriaceae</taxon>
        <taxon>Methylobacterium</taxon>
    </lineage>
</organism>
<gene>
    <name evidence="3" type="ORF">SAMN05192565_14213</name>
</gene>
<dbReference type="EMBL" id="FOPM01000042">
    <property type="protein sequence ID" value="SFH12643.1"/>
    <property type="molecule type" value="Genomic_DNA"/>
</dbReference>
<evidence type="ECO:0000256" key="1">
    <source>
        <dbReference type="ARBA" id="ARBA00022801"/>
    </source>
</evidence>
<dbReference type="CDD" id="cd00431">
    <property type="entry name" value="cysteine_hydrolases"/>
    <property type="match status" value="1"/>
</dbReference>
<dbReference type="InterPro" id="IPR000868">
    <property type="entry name" value="Isochorismatase-like_dom"/>
</dbReference>
<feature type="domain" description="Isochorismatase-like" evidence="2">
    <location>
        <begin position="25"/>
        <end position="213"/>
    </location>
</feature>
<keyword evidence="4" id="KW-1185">Reference proteome</keyword>
<dbReference type="RefSeq" id="WP_091975382.1">
    <property type="nucleotide sequence ID" value="NZ_FOPM01000042.1"/>
</dbReference>
<dbReference type="PANTHER" id="PTHR43540">
    <property type="entry name" value="PEROXYUREIDOACRYLATE/UREIDOACRYLATE AMIDOHYDROLASE-RELATED"/>
    <property type="match status" value="1"/>
</dbReference>
<dbReference type="Proteomes" id="UP000199229">
    <property type="component" value="Unassembled WGS sequence"/>
</dbReference>
<dbReference type="SUPFAM" id="SSF52499">
    <property type="entry name" value="Isochorismatase-like hydrolases"/>
    <property type="match status" value="1"/>
</dbReference>
<evidence type="ECO:0000313" key="4">
    <source>
        <dbReference type="Proteomes" id="UP000199229"/>
    </source>
</evidence>
<evidence type="ECO:0000259" key="2">
    <source>
        <dbReference type="Pfam" id="PF00857"/>
    </source>
</evidence>
<dbReference type="STRING" id="582675.SAMN05192565_14213"/>
<evidence type="ECO:0000313" key="3">
    <source>
        <dbReference type="EMBL" id="SFH12643.1"/>
    </source>
</evidence>
<dbReference type="InterPro" id="IPR036380">
    <property type="entry name" value="Isochorismatase-like_sf"/>
</dbReference>
<accession>A0A1I2XGM4</accession>
<dbReference type="Pfam" id="PF00857">
    <property type="entry name" value="Isochorismatase"/>
    <property type="match status" value="1"/>
</dbReference>
<name>A0A1I2XGM4_9HYPH</name>
<dbReference type="InterPro" id="IPR050272">
    <property type="entry name" value="Isochorismatase-like_hydrls"/>
</dbReference>
<proteinExistence type="predicted"/>
<dbReference type="PANTHER" id="PTHR43540:SF6">
    <property type="entry name" value="ISOCHORISMATASE-LIKE DOMAIN-CONTAINING PROTEIN"/>
    <property type="match status" value="1"/>
</dbReference>
<dbReference type="OrthoDB" id="7500697at2"/>
<keyword evidence="1" id="KW-0378">Hydrolase</keyword>
<dbReference type="Gene3D" id="3.40.50.850">
    <property type="entry name" value="Isochorismatase-like"/>
    <property type="match status" value="1"/>
</dbReference>
<dbReference type="AlphaFoldDB" id="A0A1I2XGM4"/>
<dbReference type="GO" id="GO:0016787">
    <property type="term" value="F:hydrolase activity"/>
    <property type="evidence" value="ECO:0007669"/>
    <property type="project" value="UniProtKB-KW"/>
</dbReference>
<reference evidence="4" key="1">
    <citation type="submission" date="2016-10" db="EMBL/GenBank/DDBJ databases">
        <authorList>
            <person name="Varghese N."/>
            <person name="Submissions S."/>
        </authorList>
    </citation>
    <scope>NUCLEOTIDE SEQUENCE [LARGE SCALE GENOMIC DNA]</scope>
    <source>
        <strain evidence="4">Gh-105</strain>
    </source>
</reference>